<protein>
    <recommendedName>
        <fullName evidence="3">Secreted protein</fullName>
    </recommendedName>
</protein>
<proteinExistence type="predicted"/>
<dbReference type="AlphaFoldDB" id="A0AAV8Y641"/>
<organism evidence="1 2">
    <name type="scientific">Aromia moschata</name>
    <dbReference type="NCBI Taxonomy" id="1265417"/>
    <lineage>
        <taxon>Eukaryota</taxon>
        <taxon>Metazoa</taxon>
        <taxon>Ecdysozoa</taxon>
        <taxon>Arthropoda</taxon>
        <taxon>Hexapoda</taxon>
        <taxon>Insecta</taxon>
        <taxon>Pterygota</taxon>
        <taxon>Neoptera</taxon>
        <taxon>Endopterygota</taxon>
        <taxon>Coleoptera</taxon>
        <taxon>Polyphaga</taxon>
        <taxon>Cucujiformia</taxon>
        <taxon>Chrysomeloidea</taxon>
        <taxon>Cerambycidae</taxon>
        <taxon>Cerambycinae</taxon>
        <taxon>Callichromatini</taxon>
        <taxon>Aromia</taxon>
    </lineage>
</organism>
<evidence type="ECO:0000313" key="2">
    <source>
        <dbReference type="Proteomes" id="UP001162162"/>
    </source>
</evidence>
<comment type="caution">
    <text evidence="1">The sequence shown here is derived from an EMBL/GenBank/DDBJ whole genome shotgun (WGS) entry which is preliminary data.</text>
</comment>
<keyword evidence="2" id="KW-1185">Reference proteome</keyword>
<evidence type="ECO:0000313" key="1">
    <source>
        <dbReference type="EMBL" id="KAJ8946379.1"/>
    </source>
</evidence>
<sequence>MRRLLSVLTGILGPKLVLVNAALGLGSTIRKFMIYDHRRRKLRFQKLVCQKKQLMYHKTEPLASSTPFKVIHSSEFTCEC</sequence>
<gene>
    <name evidence="1" type="ORF">NQ318_011785</name>
</gene>
<reference evidence="1" key="1">
    <citation type="journal article" date="2023" name="Insect Mol. Biol.">
        <title>Genome sequencing provides insights into the evolution of gene families encoding plant cell wall-degrading enzymes in longhorned beetles.</title>
        <authorList>
            <person name="Shin N.R."/>
            <person name="Okamura Y."/>
            <person name="Kirsch R."/>
            <person name="Pauchet Y."/>
        </authorList>
    </citation>
    <scope>NUCLEOTIDE SEQUENCE</scope>
    <source>
        <strain evidence="1">AMC_N1</strain>
    </source>
</reference>
<dbReference type="EMBL" id="JAPWTK010000187">
    <property type="protein sequence ID" value="KAJ8946379.1"/>
    <property type="molecule type" value="Genomic_DNA"/>
</dbReference>
<name>A0AAV8Y641_9CUCU</name>
<accession>A0AAV8Y641</accession>
<evidence type="ECO:0008006" key="3">
    <source>
        <dbReference type="Google" id="ProtNLM"/>
    </source>
</evidence>
<dbReference type="Proteomes" id="UP001162162">
    <property type="component" value="Unassembled WGS sequence"/>
</dbReference>